<name>A0A0V7ZQW2_9CYAN</name>
<dbReference type="EMBL" id="LMTZ01000094">
    <property type="protein sequence ID" value="KST66786.1"/>
    <property type="molecule type" value="Genomic_DNA"/>
</dbReference>
<keyword evidence="3" id="KW-1185">Reference proteome</keyword>
<dbReference type="AlphaFoldDB" id="A0A0V7ZQW2"/>
<accession>A0A0V7ZQW2</accession>
<feature type="transmembrane region" description="Helical" evidence="1">
    <location>
        <begin position="85"/>
        <end position="103"/>
    </location>
</feature>
<sequence length="111" mass="12378">MNSKHENDLQYRLEKLEAEVNSSSINPSPLPKIVSTDSSDHRSPVKKFFVWFGSLSRIKKIGVVSVLVVFGFAILEAALKLVASAIAFTLLAVLAYLGYKFIVPNNIERRQ</sequence>
<evidence type="ECO:0000256" key="1">
    <source>
        <dbReference type="SAM" id="Phobius"/>
    </source>
</evidence>
<protein>
    <submittedName>
        <fullName evidence="2">Uncharacterized protein</fullName>
    </submittedName>
</protein>
<proteinExistence type="predicted"/>
<evidence type="ECO:0000313" key="3">
    <source>
        <dbReference type="Proteomes" id="UP000053372"/>
    </source>
</evidence>
<keyword evidence="1" id="KW-0812">Transmembrane</keyword>
<dbReference type="OrthoDB" id="517394at2"/>
<comment type="caution">
    <text evidence="2">The sequence shown here is derived from an EMBL/GenBank/DDBJ whole genome shotgun (WGS) entry which is preliminary data.</text>
</comment>
<keyword evidence="1" id="KW-0472">Membrane</keyword>
<organism evidence="2 3">
    <name type="scientific">Mastigocoleus testarum BC008</name>
    <dbReference type="NCBI Taxonomy" id="371196"/>
    <lineage>
        <taxon>Bacteria</taxon>
        <taxon>Bacillati</taxon>
        <taxon>Cyanobacteriota</taxon>
        <taxon>Cyanophyceae</taxon>
        <taxon>Nostocales</taxon>
        <taxon>Hapalosiphonaceae</taxon>
        <taxon>Mastigocoleus</taxon>
    </lineage>
</organism>
<dbReference type="RefSeq" id="WP_027842878.1">
    <property type="nucleotide sequence ID" value="NZ_LMTZ01000094.1"/>
</dbReference>
<evidence type="ECO:0000313" key="2">
    <source>
        <dbReference type="EMBL" id="KST66786.1"/>
    </source>
</evidence>
<gene>
    <name evidence="2" type="ORF">BC008_26735</name>
</gene>
<keyword evidence="1" id="KW-1133">Transmembrane helix</keyword>
<feature type="transmembrane region" description="Helical" evidence="1">
    <location>
        <begin position="61"/>
        <end position="79"/>
    </location>
</feature>
<reference evidence="2 3" key="1">
    <citation type="journal article" date="2015" name="Genome Announc.">
        <title>Draft Genome of the Euendolithic (true boring) Cyanobacterium Mastigocoleus testarum strain BC008.</title>
        <authorList>
            <person name="Guida B.S."/>
            <person name="Garcia-Pichel F."/>
        </authorList>
    </citation>
    <scope>NUCLEOTIDE SEQUENCE [LARGE SCALE GENOMIC DNA]</scope>
    <source>
        <strain evidence="2 3">BC008</strain>
    </source>
</reference>
<dbReference type="Proteomes" id="UP000053372">
    <property type="component" value="Unassembled WGS sequence"/>
</dbReference>